<keyword evidence="3" id="KW-1185">Reference proteome</keyword>
<sequence>MSQKKRPLNSSSEGEPSPKTPGNSHQETIKQLYELIKELRDEINSLKKKNEALEAKDKEYNQQKEETIPLESSPTAASNIQNEEGWSEVISKRNRNGKQKPPTAKKPTTFESRRTDSDGSTYAPEQRKQPPRPPPIIIHGQSTK</sequence>
<feature type="region of interest" description="Disordered" evidence="1">
    <location>
        <begin position="1"/>
        <end position="30"/>
    </location>
</feature>
<evidence type="ECO:0000313" key="2">
    <source>
        <dbReference type="EMBL" id="KAK2574696.1"/>
    </source>
</evidence>
<gene>
    <name evidence="2" type="ORF">KPH14_012983</name>
</gene>
<reference evidence="2" key="1">
    <citation type="submission" date="2021-08" db="EMBL/GenBank/DDBJ databases">
        <authorList>
            <person name="Misof B."/>
            <person name="Oliver O."/>
            <person name="Podsiadlowski L."/>
            <person name="Donath A."/>
            <person name="Peters R."/>
            <person name="Mayer C."/>
            <person name="Rust J."/>
            <person name="Gunkel S."/>
            <person name="Lesny P."/>
            <person name="Martin S."/>
            <person name="Oeyen J.P."/>
            <person name="Petersen M."/>
            <person name="Panagiotis P."/>
            <person name="Wilbrandt J."/>
            <person name="Tanja T."/>
        </authorList>
    </citation>
    <scope>NUCLEOTIDE SEQUENCE</scope>
    <source>
        <strain evidence="2">GBR_01_08_01A</strain>
        <tissue evidence="2">Thorax + abdomen</tissue>
    </source>
</reference>
<reference evidence="2" key="2">
    <citation type="journal article" date="2023" name="Commun. Biol.">
        <title>Intrasexual cuticular hydrocarbon dimorphism in a wasp sheds light on hydrocarbon biosynthesis genes in Hymenoptera.</title>
        <authorList>
            <person name="Moris V.C."/>
            <person name="Podsiadlowski L."/>
            <person name="Martin S."/>
            <person name="Oeyen J.P."/>
            <person name="Donath A."/>
            <person name="Petersen M."/>
            <person name="Wilbrandt J."/>
            <person name="Misof B."/>
            <person name="Liedtke D."/>
            <person name="Thamm M."/>
            <person name="Scheiner R."/>
            <person name="Schmitt T."/>
            <person name="Niehuis O."/>
        </authorList>
    </citation>
    <scope>NUCLEOTIDE SEQUENCE</scope>
    <source>
        <strain evidence="2">GBR_01_08_01A</strain>
    </source>
</reference>
<proteinExistence type="predicted"/>
<comment type="caution">
    <text evidence="2">The sequence shown here is derived from an EMBL/GenBank/DDBJ whole genome shotgun (WGS) entry which is preliminary data.</text>
</comment>
<feature type="non-terminal residue" evidence="2">
    <location>
        <position position="144"/>
    </location>
</feature>
<feature type="compositionally biased region" description="Basic and acidic residues" evidence="1">
    <location>
        <begin position="50"/>
        <end position="67"/>
    </location>
</feature>
<evidence type="ECO:0000313" key="3">
    <source>
        <dbReference type="Proteomes" id="UP001258017"/>
    </source>
</evidence>
<feature type="compositionally biased region" description="Polar residues" evidence="1">
    <location>
        <begin position="8"/>
        <end position="26"/>
    </location>
</feature>
<dbReference type="AlphaFoldDB" id="A0AAD9VHF7"/>
<accession>A0AAD9VHF7</accession>
<organism evidence="2 3">
    <name type="scientific">Odynerus spinipes</name>
    <dbReference type="NCBI Taxonomy" id="1348599"/>
    <lineage>
        <taxon>Eukaryota</taxon>
        <taxon>Metazoa</taxon>
        <taxon>Ecdysozoa</taxon>
        <taxon>Arthropoda</taxon>
        <taxon>Hexapoda</taxon>
        <taxon>Insecta</taxon>
        <taxon>Pterygota</taxon>
        <taxon>Neoptera</taxon>
        <taxon>Endopterygota</taxon>
        <taxon>Hymenoptera</taxon>
        <taxon>Apocrita</taxon>
        <taxon>Aculeata</taxon>
        <taxon>Vespoidea</taxon>
        <taxon>Vespidae</taxon>
        <taxon>Eumeninae</taxon>
        <taxon>Odynerus</taxon>
    </lineage>
</organism>
<feature type="compositionally biased region" description="Low complexity" evidence="1">
    <location>
        <begin position="100"/>
        <end position="109"/>
    </location>
</feature>
<protein>
    <submittedName>
        <fullName evidence="2">Uncharacterized protein</fullName>
    </submittedName>
</protein>
<dbReference type="Proteomes" id="UP001258017">
    <property type="component" value="Unassembled WGS sequence"/>
</dbReference>
<feature type="compositionally biased region" description="Polar residues" evidence="1">
    <location>
        <begin position="70"/>
        <end position="84"/>
    </location>
</feature>
<feature type="region of interest" description="Disordered" evidence="1">
    <location>
        <begin position="50"/>
        <end position="144"/>
    </location>
</feature>
<name>A0AAD9VHF7_9HYME</name>
<dbReference type="EMBL" id="JAIFRP010005236">
    <property type="protein sequence ID" value="KAK2574696.1"/>
    <property type="molecule type" value="Genomic_DNA"/>
</dbReference>
<evidence type="ECO:0000256" key="1">
    <source>
        <dbReference type="SAM" id="MobiDB-lite"/>
    </source>
</evidence>